<evidence type="ECO:0000313" key="1">
    <source>
        <dbReference type="EMBL" id="SCZ20998.1"/>
    </source>
</evidence>
<gene>
    <name evidence="1" type="ORF">SAMN03080610_00206</name>
</gene>
<proteinExistence type="predicted"/>
<keyword evidence="2" id="KW-1185">Reference proteome</keyword>
<name>A0A1G5M8Y3_AFIMA</name>
<dbReference type="OrthoDB" id="9910559at2"/>
<reference evidence="1 2" key="1">
    <citation type="submission" date="2016-10" db="EMBL/GenBank/DDBJ databases">
        <authorList>
            <person name="de Groot N.N."/>
        </authorList>
    </citation>
    <scope>NUCLEOTIDE SEQUENCE [LARGE SCALE GENOMIC DNA]</scope>
    <source>
        <strain evidence="1 2">DSM 2698</strain>
    </source>
</reference>
<dbReference type="STRING" id="1120955.SAMN03080610_00206"/>
<organism evidence="1 2">
    <name type="scientific">Afifella marina DSM 2698</name>
    <dbReference type="NCBI Taxonomy" id="1120955"/>
    <lineage>
        <taxon>Bacteria</taxon>
        <taxon>Pseudomonadati</taxon>
        <taxon>Pseudomonadota</taxon>
        <taxon>Alphaproteobacteria</taxon>
        <taxon>Hyphomicrobiales</taxon>
        <taxon>Afifellaceae</taxon>
        <taxon>Afifella</taxon>
    </lineage>
</organism>
<evidence type="ECO:0008006" key="3">
    <source>
        <dbReference type="Google" id="ProtNLM"/>
    </source>
</evidence>
<accession>A0A1G5M8Y3</accession>
<dbReference type="Proteomes" id="UP000199347">
    <property type="component" value="Unassembled WGS sequence"/>
</dbReference>
<protein>
    <recommendedName>
        <fullName evidence="3">Phasin protein</fullName>
    </recommendedName>
</protein>
<sequence>MRTSPSTPQPHLAGAHWHDALARQGRSFAQMMSTFATACDLAAEAEATGHAPADAFDRLCGNKKTAARH</sequence>
<evidence type="ECO:0000313" key="2">
    <source>
        <dbReference type="Proteomes" id="UP000199347"/>
    </source>
</evidence>
<dbReference type="RefSeq" id="WP_139163650.1">
    <property type="nucleotide sequence ID" value="NZ_FMVW01000001.1"/>
</dbReference>
<dbReference type="AlphaFoldDB" id="A0A1G5M8Y3"/>
<dbReference type="EMBL" id="FMVW01000001">
    <property type="protein sequence ID" value="SCZ20998.1"/>
    <property type="molecule type" value="Genomic_DNA"/>
</dbReference>